<reference evidence="2 3" key="1">
    <citation type="submission" date="2007-06" db="EMBL/GenBank/DDBJ databases">
        <authorList>
            <person name="Shimkets L."/>
            <person name="Ferriera S."/>
            <person name="Johnson J."/>
            <person name="Kravitz S."/>
            <person name="Beeson K."/>
            <person name="Sutton G."/>
            <person name="Rogers Y.-H."/>
            <person name="Friedman R."/>
            <person name="Frazier M."/>
            <person name="Venter J.C."/>
        </authorList>
    </citation>
    <scope>NUCLEOTIDE SEQUENCE [LARGE SCALE GENOMIC DNA]</scope>
    <source>
        <strain evidence="2 3">SIR-1</strain>
    </source>
</reference>
<dbReference type="OrthoDB" id="5526808at2"/>
<dbReference type="RefSeq" id="WP_006972896.1">
    <property type="nucleotide sequence ID" value="NZ_ABCS01000037.1"/>
</dbReference>
<evidence type="ECO:0000256" key="1">
    <source>
        <dbReference type="SAM" id="SignalP"/>
    </source>
</evidence>
<dbReference type="STRING" id="391625.PPSIR1_19429"/>
<protein>
    <recommendedName>
        <fullName evidence="4">DUF333 domain-containing protein</fullName>
    </recommendedName>
</protein>
<dbReference type="Gene3D" id="2.130.10.30">
    <property type="entry name" value="Regulator of chromosome condensation 1/beta-lactamase-inhibitor protein II"/>
    <property type="match status" value="1"/>
</dbReference>
<evidence type="ECO:0008006" key="4">
    <source>
        <dbReference type="Google" id="ProtNLM"/>
    </source>
</evidence>
<dbReference type="SUPFAM" id="SSF50985">
    <property type="entry name" value="RCC1/BLIP-II"/>
    <property type="match status" value="1"/>
</dbReference>
<evidence type="ECO:0000313" key="2">
    <source>
        <dbReference type="EMBL" id="EDM78013.1"/>
    </source>
</evidence>
<accession>A6G851</accession>
<evidence type="ECO:0000313" key="3">
    <source>
        <dbReference type="Proteomes" id="UP000005801"/>
    </source>
</evidence>
<dbReference type="PROSITE" id="PS51257">
    <property type="entry name" value="PROKAR_LIPOPROTEIN"/>
    <property type="match status" value="1"/>
</dbReference>
<dbReference type="EMBL" id="ABCS01000037">
    <property type="protein sequence ID" value="EDM78013.1"/>
    <property type="molecule type" value="Genomic_DNA"/>
</dbReference>
<comment type="caution">
    <text evidence="2">The sequence shown here is derived from an EMBL/GenBank/DDBJ whole genome shotgun (WGS) entry which is preliminary data.</text>
</comment>
<feature type="chain" id="PRO_5002693756" description="DUF333 domain-containing protein" evidence="1">
    <location>
        <begin position="30"/>
        <end position="131"/>
    </location>
</feature>
<proteinExistence type="predicted"/>
<keyword evidence="1" id="KW-0732">Signal</keyword>
<organism evidence="2 3">
    <name type="scientific">Plesiocystis pacifica SIR-1</name>
    <dbReference type="NCBI Taxonomy" id="391625"/>
    <lineage>
        <taxon>Bacteria</taxon>
        <taxon>Pseudomonadati</taxon>
        <taxon>Myxococcota</taxon>
        <taxon>Polyangia</taxon>
        <taxon>Nannocystales</taxon>
        <taxon>Nannocystaceae</taxon>
        <taxon>Plesiocystis</taxon>
    </lineage>
</organism>
<name>A6G851_9BACT</name>
<dbReference type="InterPro" id="IPR009091">
    <property type="entry name" value="RCC1/BLIP-II"/>
</dbReference>
<feature type="signal peptide" evidence="1">
    <location>
        <begin position="1"/>
        <end position="29"/>
    </location>
</feature>
<sequence>MATPPRRVSPTFWSSPGLALALSCLGLLACGDEPSEAFESDEASASAAVEPGQLGEFTPQIAAGGAKTCAVLGDQHLRCWGRNDHGRLGFALPEAYYGDDEPANAVPLIDLGQPITAVSPQTSTACVLANM</sequence>
<dbReference type="Pfam" id="PF13540">
    <property type="entry name" value="RCC1_2"/>
    <property type="match status" value="1"/>
</dbReference>
<gene>
    <name evidence="2" type="ORF">PPSIR1_19429</name>
</gene>
<dbReference type="Proteomes" id="UP000005801">
    <property type="component" value="Unassembled WGS sequence"/>
</dbReference>
<keyword evidence="3" id="KW-1185">Reference proteome</keyword>
<dbReference type="AlphaFoldDB" id="A6G851"/>